<dbReference type="AlphaFoldDB" id="A0AAU3H0F5"/>
<reference evidence="2" key="1">
    <citation type="submission" date="2022-10" db="EMBL/GenBank/DDBJ databases">
        <title>The complete genomes of actinobacterial strains from the NBC collection.</title>
        <authorList>
            <person name="Joergensen T.S."/>
            <person name="Alvarez Arevalo M."/>
            <person name="Sterndorff E.B."/>
            <person name="Faurdal D."/>
            <person name="Vuksanovic O."/>
            <person name="Mourched A.-S."/>
            <person name="Charusanti P."/>
            <person name="Shaw S."/>
            <person name="Blin K."/>
            <person name="Weber T."/>
        </authorList>
    </citation>
    <scope>NUCLEOTIDE SEQUENCE</scope>
    <source>
        <strain evidence="2">NBC_01401</strain>
    </source>
</reference>
<sequence>MINRHKYMPHRAQQNPLPPTGQDWIRALRARHPIRTRPTDAFTAIDHFLDGLEARGRVDETRRLRGLFLNKYPDHVLGEEKATTLDVEELMDPAQAKDWLAAAAAGLTRRRNSLTGPDAAPAGISQRVRLQTGNSFAEHLGLPYASRSCRTTFFDQRYPVSILM</sequence>
<protein>
    <submittedName>
        <fullName evidence="2">Uncharacterized protein</fullName>
    </submittedName>
</protein>
<gene>
    <name evidence="2" type="ORF">OG626_29600</name>
</gene>
<evidence type="ECO:0000256" key="1">
    <source>
        <dbReference type="SAM" id="MobiDB-lite"/>
    </source>
</evidence>
<name>A0AAU3H0F5_9ACTN</name>
<proteinExistence type="predicted"/>
<organism evidence="2">
    <name type="scientific">Streptomyces sp. NBC_01401</name>
    <dbReference type="NCBI Taxonomy" id="2903854"/>
    <lineage>
        <taxon>Bacteria</taxon>
        <taxon>Bacillati</taxon>
        <taxon>Actinomycetota</taxon>
        <taxon>Actinomycetes</taxon>
        <taxon>Kitasatosporales</taxon>
        <taxon>Streptomycetaceae</taxon>
        <taxon>Streptomyces</taxon>
    </lineage>
</organism>
<feature type="region of interest" description="Disordered" evidence="1">
    <location>
        <begin position="1"/>
        <end position="20"/>
    </location>
</feature>
<accession>A0AAU3H0F5</accession>
<evidence type="ECO:0000313" key="2">
    <source>
        <dbReference type="EMBL" id="WTY98761.1"/>
    </source>
</evidence>
<dbReference type="EMBL" id="CP109535">
    <property type="protein sequence ID" value="WTY98761.1"/>
    <property type="molecule type" value="Genomic_DNA"/>
</dbReference>